<sequence>MLGTGGAYDGRGQLSPRTLAAQTAALQRVLREQGLERGFSGIVDATRRYLAVLLRDRYARPLRWAAEELARKGVDPDVAKQIQLRQARFRLPGSADWLRNVTLKDIIYKSLERCRAAFDCQDPATGAPVNLLDLYQDLERVLLVSADPGYVYERLQQLAADAQLGGVRWDGGGAHAGAPWSPALPTDAELVMHVFVCRCNELLARTPAERLDGAPFASRFYDEVPAAALDPGRYRSRVVLVRTDVRGGGGGAGGGGGNGGGAPHYQVVAGGEVWTVPAGRLNVFQAIALFLWAVKRFKSGYLGDVNLRHEVLDDVFIESPAVG</sequence>
<protein>
    <submittedName>
        <fullName evidence="1">Uncharacterized protein</fullName>
    </submittedName>
</protein>
<evidence type="ECO:0000313" key="2">
    <source>
        <dbReference type="Proteomes" id="UP000664859"/>
    </source>
</evidence>
<name>A0A835YPT6_9STRA</name>
<reference evidence="1" key="1">
    <citation type="submission" date="2021-02" db="EMBL/GenBank/DDBJ databases">
        <title>First Annotated Genome of the Yellow-green Alga Tribonema minus.</title>
        <authorList>
            <person name="Mahan K.M."/>
        </authorList>
    </citation>
    <scope>NUCLEOTIDE SEQUENCE</scope>
    <source>
        <strain evidence="1">UTEX B ZZ1240</strain>
    </source>
</reference>
<dbReference type="EMBL" id="JAFCMP010000515">
    <property type="protein sequence ID" value="KAG5178408.1"/>
    <property type="molecule type" value="Genomic_DNA"/>
</dbReference>
<dbReference type="AlphaFoldDB" id="A0A835YPT6"/>
<dbReference type="GO" id="GO:0016020">
    <property type="term" value="C:membrane"/>
    <property type="evidence" value="ECO:0007669"/>
    <property type="project" value="TreeGrafter"/>
</dbReference>
<dbReference type="InterPro" id="IPR019176">
    <property type="entry name" value="Cytochrome_B561-rel"/>
</dbReference>
<evidence type="ECO:0000313" key="1">
    <source>
        <dbReference type="EMBL" id="KAG5178408.1"/>
    </source>
</evidence>
<dbReference type="PANTHER" id="PTHR21780">
    <property type="entry name" value="TRANSMEMBRANE PROTEIN 209"/>
    <property type="match status" value="1"/>
</dbReference>
<dbReference type="Proteomes" id="UP000664859">
    <property type="component" value="Unassembled WGS sequence"/>
</dbReference>
<dbReference type="Pfam" id="PF09786">
    <property type="entry name" value="CytochromB561_N"/>
    <property type="match status" value="1"/>
</dbReference>
<proteinExistence type="predicted"/>
<comment type="caution">
    <text evidence="1">The sequence shown here is derived from an EMBL/GenBank/DDBJ whole genome shotgun (WGS) entry which is preliminary data.</text>
</comment>
<organism evidence="1 2">
    <name type="scientific">Tribonema minus</name>
    <dbReference type="NCBI Taxonomy" id="303371"/>
    <lineage>
        <taxon>Eukaryota</taxon>
        <taxon>Sar</taxon>
        <taxon>Stramenopiles</taxon>
        <taxon>Ochrophyta</taxon>
        <taxon>PX clade</taxon>
        <taxon>Xanthophyceae</taxon>
        <taxon>Tribonematales</taxon>
        <taxon>Tribonemataceae</taxon>
        <taxon>Tribonema</taxon>
    </lineage>
</organism>
<gene>
    <name evidence="1" type="ORF">JKP88DRAFT_188511</name>
</gene>
<dbReference type="PANTHER" id="PTHR21780:SF0">
    <property type="entry name" value="TRANSMEMBRANE PROTEIN 209"/>
    <property type="match status" value="1"/>
</dbReference>
<accession>A0A835YPT6</accession>
<dbReference type="OrthoDB" id="509821at2759"/>
<keyword evidence="2" id="KW-1185">Reference proteome</keyword>